<dbReference type="OrthoDB" id="6134459at2759"/>
<dbReference type="EMBL" id="JAHGAV010000284">
    <property type="protein sequence ID" value="KAG6927044.1"/>
    <property type="molecule type" value="Genomic_DNA"/>
</dbReference>
<reference evidence="2 3" key="1">
    <citation type="journal article" date="2020" name="G3 (Bethesda)">
        <title>Draft Genome of the Common Snapping Turtle, Chelydra serpentina, a Model for Phenotypic Plasticity in Reptiles.</title>
        <authorList>
            <person name="Das D."/>
            <person name="Singh S.K."/>
            <person name="Bierstedt J."/>
            <person name="Erickson A."/>
            <person name="Galli G.L.J."/>
            <person name="Crossley D.A. 2nd"/>
            <person name="Rhen T."/>
        </authorList>
    </citation>
    <scope>NUCLEOTIDE SEQUENCE [LARGE SCALE GENOMIC DNA]</scope>
    <source>
        <strain evidence="2">KW</strain>
    </source>
</reference>
<organism evidence="2 3">
    <name type="scientific">Chelydra serpentina</name>
    <name type="common">Snapping turtle</name>
    <name type="synonym">Testudo serpentina</name>
    <dbReference type="NCBI Taxonomy" id="8475"/>
    <lineage>
        <taxon>Eukaryota</taxon>
        <taxon>Metazoa</taxon>
        <taxon>Chordata</taxon>
        <taxon>Craniata</taxon>
        <taxon>Vertebrata</taxon>
        <taxon>Euteleostomi</taxon>
        <taxon>Archelosauria</taxon>
        <taxon>Testudinata</taxon>
        <taxon>Testudines</taxon>
        <taxon>Cryptodira</taxon>
        <taxon>Durocryptodira</taxon>
        <taxon>Americhelydia</taxon>
        <taxon>Chelydroidea</taxon>
        <taxon>Chelydridae</taxon>
        <taxon>Chelydra</taxon>
    </lineage>
</organism>
<keyword evidence="3" id="KW-1185">Reference proteome</keyword>
<accession>A0A8T1SEK6</accession>
<protein>
    <submittedName>
        <fullName evidence="2">Adhesion G protein-coupled receptor G5</fullName>
    </submittedName>
</protein>
<dbReference type="Proteomes" id="UP000765507">
    <property type="component" value="Unassembled WGS sequence"/>
</dbReference>
<evidence type="ECO:0000313" key="2">
    <source>
        <dbReference type="EMBL" id="KAG6927044.1"/>
    </source>
</evidence>
<keyword evidence="1" id="KW-1133">Transmembrane helix</keyword>
<keyword evidence="1" id="KW-0472">Membrane</keyword>
<feature type="transmembrane region" description="Helical" evidence="1">
    <location>
        <begin position="12"/>
        <end position="35"/>
    </location>
</feature>
<evidence type="ECO:0000313" key="3">
    <source>
        <dbReference type="Proteomes" id="UP000765507"/>
    </source>
</evidence>
<keyword evidence="2" id="KW-0675">Receptor</keyword>
<name>A0A8T1SEK6_CHESE</name>
<gene>
    <name evidence="2" type="ORF">G0U57_010681</name>
</gene>
<evidence type="ECO:0000256" key="1">
    <source>
        <dbReference type="SAM" id="Phobius"/>
    </source>
</evidence>
<keyword evidence="1" id="KW-0812">Transmembrane</keyword>
<proteinExistence type="predicted"/>
<sequence>MTVLGLTCLLGMTWALAFLSFGVFLIPQLILFTIINSLLGQRCCRDTVFRQWDEWDGTRSSIRPDAKPCQGGFCRRRLRWHGGLAPGFYYH</sequence>
<dbReference type="AlphaFoldDB" id="A0A8T1SEK6"/>
<comment type="caution">
    <text evidence="2">The sequence shown here is derived from an EMBL/GenBank/DDBJ whole genome shotgun (WGS) entry which is preliminary data.</text>
</comment>